<evidence type="ECO:0000256" key="4">
    <source>
        <dbReference type="SAM" id="SignalP"/>
    </source>
</evidence>
<evidence type="ECO:0000313" key="5">
    <source>
        <dbReference type="EMBL" id="KFG31886.1"/>
    </source>
</evidence>
<evidence type="ECO:0000256" key="3">
    <source>
        <dbReference type="ARBA" id="ARBA00023274"/>
    </source>
</evidence>
<dbReference type="OrthoDB" id="1867012at2759"/>
<proteinExistence type="inferred from homology"/>
<dbReference type="Pfam" id="PF01016">
    <property type="entry name" value="Ribosomal_L27"/>
    <property type="match status" value="1"/>
</dbReference>
<accession>A0A086JIB8</accession>
<dbReference type="AlphaFoldDB" id="A0A086JIB8"/>
<comment type="caution">
    <text evidence="5">The sequence shown here is derived from an EMBL/GenBank/DDBJ whole genome shotgun (WGS) entry which is preliminary data.</text>
</comment>
<dbReference type="EMBL" id="AHZU02001483">
    <property type="protein sequence ID" value="KFG31886.1"/>
    <property type="molecule type" value="Genomic_DNA"/>
</dbReference>
<dbReference type="GO" id="GO:0003735">
    <property type="term" value="F:structural constituent of ribosome"/>
    <property type="evidence" value="ECO:0007669"/>
    <property type="project" value="InterPro"/>
</dbReference>
<dbReference type="Gene3D" id="2.40.50.100">
    <property type="match status" value="1"/>
</dbReference>
<dbReference type="InterPro" id="IPR018261">
    <property type="entry name" value="Ribosomal_bL27_CS"/>
</dbReference>
<protein>
    <submittedName>
        <fullName evidence="5">Ribosomal protein RPL27</fullName>
    </submittedName>
</protein>
<dbReference type="InterPro" id="IPR001684">
    <property type="entry name" value="Ribosomal_bL27"/>
</dbReference>
<reference evidence="5 6" key="1">
    <citation type="submission" date="2014-02" db="EMBL/GenBank/DDBJ databases">
        <authorList>
            <person name="Sibley D."/>
            <person name="Venepally P."/>
            <person name="Karamycheva S."/>
            <person name="Hadjithomas M."/>
            <person name="Khan A."/>
            <person name="Brunk B."/>
            <person name="Roos D."/>
            <person name="Caler E."/>
            <person name="Lorenzi H."/>
        </authorList>
    </citation>
    <scope>NUCLEOTIDE SEQUENCE [LARGE SCALE GENOMIC DNA]</scope>
    <source>
        <strain evidence="5 6">GAB2-2007-GAL-DOM2</strain>
    </source>
</reference>
<keyword evidence="2 5" id="KW-0689">Ribosomal protein</keyword>
<comment type="similarity">
    <text evidence="1">Belongs to the bacterial ribosomal protein bL27 family.</text>
</comment>
<sequence length="396" mass="43536">MGRSSLAFVASACFLLCVSVPVSRLGVASVIVGQPDTAQHSRQFAFGFCGPRKHGSLACSESRHTIVERMSVPSLFPLKSASLRERSEGVQRRPLNLSWLYPTASRFGIPSRTTAPCGGTRPTLCRACPSPSVSDCGSRSLASPKFVHGLGPQDRGRSGSHSLLFSPHKLGRNDVWSYTRETADLSPGGRTTFLWATKKGGGSTKNGRDSQPKFLGVKKFGGEFVLPGHILVRQRGTRYKAGDGVRLCRDDSLTAVRSGYVDFLPVYKFEYHFRKRRWLKRHRRRVHAGFLVSVLDSMEESRGHQKRQELVLLRTLASSWVNGHTFSPAVPSLEEERVRIDEQGSDFSEFSVHESMQGQRRAAADGTEGLLADSVESENRGVNALDKGLLLGATHV</sequence>
<feature type="signal peptide" evidence="4">
    <location>
        <begin position="1"/>
        <end position="19"/>
    </location>
</feature>
<dbReference type="VEuPathDB" id="ToxoDB:TGDOM2_293600"/>
<dbReference type="PRINTS" id="PR00063">
    <property type="entry name" value="RIBOSOMALL27"/>
</dbReference>
<dbReference type="PANTHER" id="PTHR15893">
    <property type="entry name" value="RIBOSOMAL PROTEIN L27"/>
    <property type="match status" value="1"/>
</dbReference>
<dbReference type="GO" id="GO:0006412">
    <property type="term" value="P:translation"/>
    <property type="evidence" value="ECO:0007669"/>
    <property type="project" value="InterPro"/>
</dbReference>
<evidence type="ECO:0000313" key="6">
    <source>
        <dbReference type="Proteomes" id="UP000028837"/>
    </source>
</evidence>
<dbReference type="Proteomes" id="UP000028837">
    <property type="component" value="Unassembled WGS sequence"/>
</dbReference>
<dbReference type="SUPFAM" id="SSF110324">
    <property type="entry name" value="Ribosomal L27 protein-like"/>
    <property type="match status" value="1"/>
</dbReference>
<gene>
    <name evidence="5" type="ORF">TGDOM2_293600</name>
</gene>
<feature type="chain" id="PRO_5001808223" evidence="4">
    <location>
        <begin position="20"/>
        <end position="396"/>
    </location>
</feature>
<dbReference type="GO" id="GO:0005762">
    <property type="term" value="C:mitochondrial large ribosomal subunit"/>
    <property type="evidence" value="ECO:0007669"/>
    <property type="project" value="TreeGrafter"/>
</dbReference>
<dbReference type="PANTHER" id="PTHR15893:SF0">
    <property type="entry name" value="LARGE RIBOSOMAL SUBUNIT PROTEIN BL27M"/>
    <property type="match status" value="1"/>
</dbReference>
<evidence type="ECO:0000256" key="2">
    <source>
        <dbReference type="ARBA" id="ARBA00022980"/>
    </source>
</evidence>
<evidence type="ECO:0000256" key="1">
    <source>
        <dbReference type="ARBA" id="ARBA00010797"/>
    </source>
</evidence>
<dbReference type="PROSITE" id="PS00831">
    <property type="entry name" value="RIBOSOMAL_L27"/>
    <property type="match status" value="1"/>
</dbReference>
<keyword evidence="4" id="KW-0732">Signal</keyword>
<keyword evidence="3" id="KW-0687">Ribonucleoprotein</keyword>
<name>A0A086JIB8_TOXGO</name>
<organism evidence="5 6">
    <name type="scientific">Toxoplasma gondii GAB2-2007-GAL-DOM2</name>
    <dbReference type="NCBI Taxonomy" id="1130820"/>
    <lineage>
        <taxon>Eukaryota</taxon>
        <taxon>Sar</taxon>
        <taxon>Alveolata</taxon>
        <taxon>Apicomplexa</taxon>
        <taxon>Conoidasida</taxon>
        <taxon>Coccidia</taxon>
        <taxon>Eucoccidiorida</taxon>
        <taxon>Eimeriorina</taxon>
        <taxon>Sarcocystidae</taxon>
        <taxon>Toxoplasma</taxon>
    </lineage>
</organism>